<gene>
    <name evidence="12" type="ORF">HCZ30_00945</name>
</gene>
<evidence type="ECO:0000256" key="2">
    <source>
        <dbReference type="ARBA" id="ARBA00004651"/>
    </source>
</evidence>
<dbReference type="EC" id="2.7.13.3" evidence="3"/>
<dbReference type="PROSITE" id="PS50109">
    <property type="entry name" value="HIS_KIN"/>
    <property type="match status" value="1"/>
</dbReference>
<evidence type="ECO:0000256" key="1">
    <source>
        <dbReference type="ARBA" id="ARBA00000085"/>
    </source>
</evidence>
<name>A0ABX0VU00_9RHOB</name>
<feature type="transmembrane region" description="Helical" evidence="10">
    <location>
        <begin position="47"/>
        <end position="71"/>
    </location>
</feature>
<dbReference type="CDD" id="cd00082">
    <property type="entry name" value="HisKA"/>
    <property type="match status" value="1"/>
</dbReference>
<dbReference type="Pfam" id="PF02518">
    <property type="entry name" value="HATPase_c"/>
    <property type="match status" value="1"/>
</dbReference>
<dbReference type="SUPFAM" id="SSF47384">
    <property type="entry name" value="Homodimeric domain of signal transducing histidine kinase"/>
    <property type="match status" value="1"/>
</dbReference>
<dbReference type="PANTHER" id="PTHR44936">
    <property type="entry name" value="SENSOR PROTEIN CREC"/>
    <property type="match status" value="1"/>
</dbReference>
<feature type="domain" description="Histidine kinase" evidence="11">
    <location>
        <begin position="130"/>
        <end position="319"/>
    </location>
</feature>
<keyword evidence="5" id="KW-0597">Phosphoprotein</keyword>
<proteinExistence type="predicted"/>
<evidence type="ECO:0000256" key="8">
    <source>
        <dbReference type="ARBA" id="ARBA00022777"/>
    </source>
</evidence>
<organism evidence="12 13">
    <name type="scientific">Marivivens donghaensis</name>
    <dbReference type="NCBI Taxonomy" id="1699413"/>
    <lineage>
        <taxon>Bacteria</taxon>
        <taxon>Pseudomonadati</taxon>
        <taxon>Pseudomonadota</taxon>
        <taxon>Alphaproteobacteria</taxon>
        <taxon>Rhodobacterales</taxon>
        <taxon>Paracoccaceae</taxon>
        <taxon>Marivivens group</taxon>
        <taxon>Marivivens</taxon>
    </lineage>
</organism>
<sequence>MSRPLGAKWRPSLGLVVAVVLGAVLGLAFGGIVAVRYLWPYLGYREAVFAVFAVVFVATIALGWGLVRLVLRPVSLLAARSGAIKRSEEGSLDPLPHYGTSEFQMLGQSMLEMGRVLQNREAVVRSYADHVTHEMRSPLTVLRGAAELLDSDLPHDERRRLVERIGQATDRMMALLEAQRDLARAQEPMPAGQTVLADLVEEWHVAYPDLDIAMKGDATIPLGKDAVRLVIQHLLANAAVHGARRVTLECNGQKVIVTDDGRGISAGNRDRIFEPFFTTRRSTGGTGMGLPIVRRMLEAHGGSIALLPTDEGTAFEIRF</sequence>
<keyword evidence="10" id="KW-0472">Membrane</keyword>
<dbReference type="PANTHER" id="PTHR44936:SF10">
    <property type="entry name" value="SENSOR PROTEIN RSTB"/>
    <property type="match status" value="1"/>
</dbReference>
<comment type="caution">
    <text evidence="12">The sequence shown here is derived from an EMBL/GenBank/DDBJ whole genome shotgun (WGS) entry which is preliminary data.</text>
</comment>
<dbReference type="Gene3D" id="1.10.287.130">
    <property type="match status" value="1"/>
</dbReference>
<dbReference type="InterPro" id="IPR036890">
    <property type="entry name" value="HATPase_C_sf"/>
</dbReference>
<dbReference type="Proteomes" id="UP000709466">
    <property type="component" value="Unassembled WGS sequence"/>
</dbReference>
<evidence type="ECO:0000256" key="9">
    <source>
        <dbReference type="ARBA" id="ARBA00022840"/>
    </source>
</evidence>
<dbReference type="InterPro" id="IPR036097">
    <property type="entry name" value="HisK_dim/P_sf"/>
</dbReference>
<protein>
    <recommendedName>
        <fullName evidence="3">histidine kinase</fullName>
        <ecNumber evidence="3">2.7.13.3</ecNumber>
    </recommendedName>
</protein>
<reference evidence="12 13" key="1">
    <citation type="submission" date="2020-03" db="EMBL/GenBank/DDBJ databases">
        <title>Bacterial isolates of synthetic phycosphere.</title>
        <authorList>
            <person name="Fu H."/>
            <person name="Moran M.A."/>
        </authorList>
    </citation>
    <scope>NUCLEOTIDE SEQUENCE [LARGE SCALE GENOMIC DNA]</scope>
    <source>
        <strain evidence="12 13">HF1</strain>
    </source>
</reference>
<dbReference type="PRINTS" id="PR00344">
    <property type="entry name" value="BCTRLSENSOR"/>
</dbReference>
<keyword evidence="4" id="KW-1003">Cell membrane</keyword>
<accession>A0ABX0VU00</accession>
<comment type="catalytic activity">
    <reaction evidence="1">
        <text>ATP + protein L-histidine = ADP + protein N-phospho-L-histidine.</text>
        <dbReference type="EC" id="2.7.13.3"/>
    </reaction>
</comment>
<feature type="transmembrane region" description="Helical" evidence="10">
    <location>
        <begin position="12"/>
        <end position="35"/>
    </location>
</feature>
<evidence type="ECO:0000256" key="10">
    <source>
        <dbReference type="SAM" id="Phobius"/>
    </source>
</evidence>
<keyword evidence="10" id="KW-0812">Transmembrane</keyword>
<evidence type="ECO:0000256" key="3">
    <source>
        <dbReference type="ARBA" id="ARBA00012438"/>
    </source>
</evidence>
<evidence type="ECO:0000256" key="5">
    <source>
        <dbReference type="ARBA" id="ARBA00022553"/>
    </source>
</evidence>
<dbReference type="EMBL" id="JAATOP010000001">
    <property type="protein sequence ID" value="NIY70998.1"/>
    <property type="molecule type" value="Genomic_DNA"/>
</dbReference>
<evidence type="ECO:0000256" key="6">
    <source>
        <dbReference type="ARBA" id="ARBA00022679"/>
    </source>
</evidence>
<keyword evidence="9" id="KW-0067">ATP-binding</keyword>
<keyword evidence="7" id="KW-0547">Nucleotide-binding</keyword>
<keyword evidence="6" id="KW-0808">Transferase</keyword>
<keyword evidence="8 12" id="KW-0418">Kinase</keyword>
<dbReference type="RefSeq" id="WP_167635890.1">
    <property type="nucleotide sequence ID" value="NZ_JAATOP010000001.1"/>
</dbReference>
<evidence type="ECO:0000313" key="13">
    <source>
        <dbReference type="Proteomes" id="UP000709466"/>
    </source>
</evidence>
<dbReference type="Gene3D" id="3.30.565.10">
    <property type="entry name" value="Histidine kinase-like ATPase, C-terminal domain"/>
    <property type="match status" value="1"/>
</dbReference>
<evidence type="ECO:0000256" key="4">
    <source>
        <dbReference type="ARBA" id="ARBA00022475"/>
    </source>
</evidence>
<dbReference type="InterPro" id="IPR004358">
    <property type="entry name" value="Sig_transdc_His_kin-like_C"/>
</dbReference>
<comment type="subcellular location">
    <subcellularLocation>
        <location evidence="2">Cell membrane</location>
        <topology evidence="2">Multi-pass membrane protein</topology>
    </subcellularLocation>
</comment>
<dbReference type="GO" id="GO:0016301">
    <property type="term" value="F:kinase activity"/>
    <property type="evidence" value="ECO:0007669"/>
    <property type="project" value="UniProtKB-KW"/>
</dbReference>
<evidence type="ECO:0000259" key="11">
    <source>
        <dbReference type="PROSITE" id="PS50109"/>
    </source>
</evidence>
<keyword evidence="10" id="KW-1133">Transmembrane helix</keyword>
<dbReference type="Pfam" id="PF00512">
    <property type="entry name" value="HisKA"/>
    <property type="match status" value="1"/>
</dbReference>
<dbReference type="InterPro" id="IPR003594">
    <property type="entry name" value="HATPase_dom"/>
</dbReference>
<dbReference type="SUPFAM" id="SSF55874">
    <property type="entry name" value="ATPase domain of HSP90 chaperone/DNA topoisomerase II/histidine kinase"/>
    <property type="match status" value="1"/>
</dbReference>
<evidence type="ECO:0000313" key="12">
    <source>
        <dbReference type="EMBL" id="NIY70998.1"/>
    </source>
</evidence>
<evidence type="ECO:0000256" key="7">
    <source>
        <dbReference type="ARBA" id="ARBA00022741"/>
    </source>
</evidence>
<dbReference type="InterPro" id="IPR050980">
    <property type="entry name" value="2C_sensor_his_kinase"/>
</dbReference>
<dbReference type="InterPro" id="IPR003661">
    <property type="entry name" value="HisK_dim/P_dom"/>
</dbReference>
<dbReference type="SMART" id="SM00388">
    <property type="entry name" value="HisKA"/>
    <property type="match status" value="1"/>
</dbReference>
<dbReference type="CDD" id="cd00075">
    <property type="entry name" value="HATPase"/>
    <property type="match status" value="1"/>
</dbReference>
<dbReference type="InterPro" id="IPR005467">
    <property type="entry name" value="His_kinase_dom"/>
</dbReference>
<keyword evidence="13" id="KW-1185">Reference proteome</keyword>
<dbReference type="SMART" id="SM00387">
    <property type="entry name" value="HATPase_c"/>
    <property type="match status" value="1"/>
</dbReference>